<dbReference type="GO" id="GO:0022857">
    <property type="term" value="F:transmembrane transporter activity"/>
    <property type="evidence" value="ECO:0007669"/>
    <property type="project" value="InterPro"/>
</dbReference>
<feature type="transmembrane region" description="Helical" evidence="6">
    <location>
        <begin position="357"/>
        <end position="377"/>
    </location>
</feature>
<feature type="transmembrane region" description="Helical" evidence="6">
    <location>
        <begin position="208"/>
        <end position="232"/>
    </location>
</feature>
<dbReference type="PROSITE" id="PS50850">
    <property type="entry name" value="MFS"/>
    <property type="match status" value="1"/>
</dbReference>
<sequence>MNEFSLLSRNFVLVCLSGFLYFGSFYLLLPTIPQFVAELGGTTSQIGIVVGIFTMASVILRPYFGKQADGYGRKKMMLLGAGFFSLLFVLYGQIQQVIPLYALRTFHGIAHGCYLAAAFAYVADLAPHNRRGEVMGVYGVANVVAMALFPAWGTMIIATTHDFSQLFLYSFLTAAAAFLATCFIDEIRPEAGNKQTISIWAVARQKAVMVASLTFFAAATLYGAIITFLPVYAPKQGIINFGVFFTTYAIFTLISRVLAGKLSDRYGRRKVILPFLALLAIAAFLLPFLESVEMLIIIAGFFGLGFGAFMPALNAFVVDRTLPHERASALAFFTSFMDIGITTGAVILGIVGEYWGYGIMYGVGGCIICLGFIGFSLGSKEAQRNI</sequence>
<evidence type="ECO:0000256" key="3">
    <source>
        <dbReference type="ARBA" id="ARBA00022692"/>
    </source>
</evidence>
<dbReference type="EMBL" id="FMJE01000003">
    <property type="protein sequence ID" value="SCM81065.1"/>
    <property type="molecule type" value="Genomic_DNA"/>
</dbReference>
<reference evidence="8" key="1">
    <citation type="submission" date="2016-08" db="EMBL/GenBank/DDBJ databases">
        <authorList>
            <person name="Seilhamer J.J."/>
        </authorList>
    </citation>
    <scope>NUCLEOTIDE SEQUENCE</scope>
    <source>
        <strain evidence="8">86</strain>
    </source>
</reference>
<keyword evidence="4 6" id="KW-1133">Transmembrane helix</keyword>
<dbReference type="AlphaFoldDB" id="A0A212LTZ9"/>
<dbReference type="InterPro" id="IPR011701">
    <property type="entry name" value="MFS"/>
</dbReference>
<evidence type="ECO:0000313" key="8">
    <source>
        <dbReference type="EMBL" id="SCM81065.1"/>
    </source>
</evidence>
<name>A0A212LTZ9_9FIRM</name>
<feature type="transmembrane region" description="Helical" evidence="6">
    <location>
        <begin position="76"/>
        <end position="94"/>
    </location>
</feature>
<feature type="transmembrane region" description="Helical" evidence="6">
    <location>
        <begin position="166"/>
        <end position="187"/>
    </location>
</feature>
<protein>
    <recommendedName>
        <fullName evidence="7">Major facilitator superfamily (MFS) profile domain-containing protein</fullName>
    </recommendedName>
</protein>
<dbReference type="Gene3D" id="1.20.1250.20">
    <property type="entry name" value="MFS general substrate transporter like domains"/>
    <property type="match status" value="2"/>
</dbReference>
<keyword evidence="5 6" id="KW-0472">Membrane</keyword>
<keyword evidence="2" id="KW-0813">Transport</keyword>
<feature type="transmembrane region" description="Helical" evidence="6">
    <location>
        <begin position="238"/>
        <end position="259"/>
    </location>
</feature>
<dbReference type="GO" id="GO:0005886">
    <property type="term" value="C:plasma membrane"/>
    <property type="evidence" value="ECO:0007669"/>
    <property type="project" value="UniProtKB-SubCell"/>
</dbReference>
<feature type="transmembrane region" description="Helical" evidence="6">
    <location>
        <begin position="106"/>
        <end position="123"/>
    </location>
</feature>
<evidence type="ECO:0000256" key="1">
    <source>
        <dbReference type="ARBA" id="ARBA00004651"/>
    </source>
</evidence>
<dbReference type="InterPro" id="IPR052714">
    <property type="entry name" value="MFS_Exporter"/>
</dbReference>
<accession>A0A212LTZ9</accession>
<feature type="transmembrane region" description="Helical" evidence="6">
    <location>
        <begin position="295"/>
        <end position="317"/>
    </location>
</feature>
<feature type="transmembrane region" description="Helical" evidence="6">
    <location>
        <begin position="329"/>
        <end position="351"/>
    </location>
</feature>
<dbReference type="InterPro" id="IPR036259">
    <property type="entry name" value="MFS_trans_sf"/>
</dbReference>
<evidence type="ECO:0000259" key="7">
    <source>
        <dbReference type="PROSITE" id="PS50850"/>
    </source>
</evidence>
<evidence type="ECO:0000256" key="5">
    <source>
        <dbReference type="ARBA" id="ARBA00023136"/>
    </source>
</evidence>
<dbReference type="InterPro" id="IPR020846">
    <property type="entry name" value="MFS_dom"/>
</dbReference>
<feature type="transmembrane region" description="Helical" evidence="6">
    <location>
        <begin position="271"/>
        <end position="289"/>
    </location>
</feature>
<feature type="transmembrane region" description="Helical" evidence="6">
    <location>
        <begin position="135"/>
        <end position="160"/>
    </location>
</feature>
<dbReference type="PANTHER" id="PTHR23531:SF1">
    <property type="entry name" value="QUINOLENE RESISTANCE PROTEIN NORA"/>
    <property type="match status" value="1"/>
</dbReference>
<comment type="subcellular location">
    <subcellularLocation>
        <location evidence="1">Cell membrane</location>
        <topology evidence="1">Multi-pass membrane protein</topology>
    </subcellularLocation>
</comment>
<feature type="transmembrane region" description="Helical" evidence="6">
    <location>
        <begin position="12"/>
        <end position="32"/>
    </location>
</feature>
<evidence type="ECO:0000256" key="2">
    <source>
        <dbReference type="ARBA" id="ARBA00022448"/>
    </source>
</evidence>
<gene>
    <name evidence="8" type="ORF">KL86SPO_31244</name>
</gene>
<dbReference type="CDD" id="cd17489">
    <property type="entry name" value="MFS_YfcJ_like"/>
    <property type="match status" value="1"/>
</dbReference>
<dbReference type="SUPFAM" id="SSF103473">
    <property type="entry name" value="MFS general substrate transporter"/>
    <property type="match status" value="1"/>
</dbReference>
<feature type="transmembrane region" description="Helical" evidence="6">
    <location>
        <begin position="44"/>
        <end position="64"/>
    </location>
</feature>
<organism evidence="8">
    <name type="scientific">uncultured Sporomusa sp</name>
    <dbReference type="NCBI Taxonomy" id="307249"/>
    <lineage>
        <taxon>Bacteria</taxon>
        <taxon>Bacillati</taxon>
        <taxon>Bacillota</taxon>
        <taxon>Negativicutes</taxon>
        <taxon>Selenomonadales</taxon>
        <taxon>Sporomusaceae</taxon>
        <taxon>Sporomusa</taxon>
        <taxon>environmental samples</taxon>
    </lineage>
</organism>
<dbReference type="PANTHER" id="PTHR23531">
    <property type="entry name" value="QUINOLENE RESISTANCE PROTEIN NORA"/>
    <property type="match status" value="1"/>
</dbReference>
<dbReference type="RefSeq" id="WP_288184202.1">
    <property type="nucleotide sequence ID" value="NZ_LT608335.1"/>
</dbReference>
<keyword evidence="3 6" id="KW-0812">Transmembrane</keyword>
<evidence type="ECO:0000256" key="4">
    <source>
        <dbReference type="ARBA" id="ARBA00022989"/>
    </source>
</evidence>
<dbReference type="Pfam" id="PF07690">
    <property type="entry name" value="MFS_1"/>
    <property type="match status" value="2"/>
</dbReference>
<proteinExistence type="predicted"/>
<evidence type="ECO:0000256" key="6">
    <source>
        <dbReference type="SAM" id="Phobius"/>
    </source>
</evidence>
<feature type="domain" description="Major facilitator superfamily (MFS) profile" evidence="7">
    <location>
        <begin position="10"/>
        <end position="383"/>
    </location>
</feature>